<keyword evidence="3 7" id="KW-1133">Transmembrane helix</keyword>
<reference evidence="9" key="3">
    <citation type="submission" date="2010-09" db="EMBL/GenBank/DDBJ databases">
        <title>Annotation of Gaeumannomyces graminis var. tritici R3-111a-1.</title>
        <authorList>
            <consortium name="The Broad Institute Genome Sequencing Platform"/>
            <person name="Ma L.-J."/>
            <person name="Dead R."/>
            <person name="Young S.K."/>
            <person name="Zeng Q."/>
            <person name="Gargeya S."/>
            <person name="Fitzgerald M."/>
            <person name="Haas B."/>
            <person name="Abouelleil A."/>
            <person name="Alvarado L."/>
            <person name="Arachchi H.M."/>
            <person name="Berlin A."/>
            <person name="Brown A."/>
            <person name="Chapman S.B."/>
            <person name="Chen Z."/>
            <person name="Dunbar C."/>
            <person name="Freedman E."/>
            <person name="Gearin G."/>
            <person name="Gellesch M."/>
            <person name="Goldberg J."/>
            <person name="Griggs A."/>
            <person name="Gujja S."/>
            <person name="Heiman D."/>
            <person name="Howarth C."/>
            <person name="Larson L."/>
            <person name="Lui A."/>
            <person name="MacDonald P.J.P."/>
            <person name="Mehta T."/>
            <person name="Montmayeur A."/>
            <person name="Murphy C."/>
            <person name="Neiman D."/>
            <person name="Pearson M."/>
            <person name="Priest M."/>
            <person name="Roberts A."/>
            <person name="Saif S."/>
            <person name="Shea T."/>
            <person name="Shenoy N."/>
            <person name="Sisk P."/>
            <person name="Stolte C."/>
            <person name="Sykes S."/>
            <person name="Yandava C."/>
            <person name="Wortman J."/>
            <person name="Nusbaum C."/>
            <person name="Birren B."/>
        </authorList>
    </citation>
    <scope>NUCLEOTIDE SEQUENCE</scope>
    <source>
        <strain evidence="9">R3-111a-1</strain>
    </source>
</reference>
<reference evidence="11" key="1">
    <citation type="submission" date="2010-07" db="EMBL/GenBank/DDBJ databases">
        <title>The genome sequence of Gaeumannomyces graminis var. tritici strain R3-111a-1.</title>
        <authorList>
            <consortium name="The Broad Institute Genome Sequencing Platform"/>
            <person name="Ma L.-J."/>
            <person name="Dead R."/>
            <person name="Young S."/>
            <person name="Zeng Q."/>
            <person name="Koehrsen M."/>
            <person name="Alvarado L."/>
            <person name="Berlin A."/>
            <person name="Chapman S.B."/>
            <person name="Chen Z."/>
            <person name="Freedman E."/>
            <person name="Gellesch M."/>
            <person name="Goldberg J."/>
            <person name="Griggs A."/>
            <person name="Gujja S."/>
            <person name="Heilman E.R."/>
            <person name="Heiman D."/>
            <person name="Hepburn T."/>
            <person name="Howarth C."/>
            <person name="Jen D."/>
            <person name="Larson L."/>
            <person name="Mehta T."/>
            <person name="Neiman D."/>
            <person name="Pearson M."/>
            <person name="Roberts A."/>
            <person name="Saif S."/>
            <person name="Shea T."/>
            <person name="Shenoy N."/>
            <person name="Sisk P."/>
            <person name="Stolte C."/>
            <person name="Sykes S."/>
            <person name="Walk T."/>
            <person name="White J."/>
            <person name="Yandava C."/>
            <person name="Haas B."/>
            <person name="Nusbaum C."/>
            <person name="Birren B."/>
        </authorList>
    </citation>
    <scope>NUCLEOTIDE SEQUENCE [LARGE SCALE GENOMIC DNA]</scope>
    <source>
        <strain evidence="11">R3-111a-1</strain>
    </source>
</reference>
<accession>J3NUS8</accession>
<dbReference type="Proteomes" id="UP000006039">
    <property type="component" value="Unassembled WGS sequence"/>
</dbReference>
<dbReference type="AlphaFoldDB" id="J3NUS8"/>
<dbReference type="PANTHER" id="PTHR33048:SF114">
    <property type="entry name" value="MEMBRANE PROTEIN PTH11-LIKE, PUTATIVE (AFU_ORTHOLOGUE AFUA_7G06620)-RELATED"/>
    <property type="match status" value="1"/>
</dbReference>
<feature type="transmembrane region" description="Helical" evidence="7">
    <location>
        <begin position="12"/>
        <end position="31"/>
    </location>
</feature>
<feature type="domain" description="Rhodopsin" evidence="8">
    <location>
        <begin position="27"/>
        <end position="258"/>
    </location>
</feature>
<organism evidence="9">
    <name type="scientific">Gaeumannomyces tritici (strain R3-111a-1)</name>
    <name type="common">Wheat and barley take-all root rot fungus</name>
    <name type="synonym">Gaeumannomyces graminis var. tritici</name>
    <dbReference type="NCBI Taxonomy" id="644352"/>
    <lineage>
        <taxon>Eukaryota</taxon>
        <taxon>Fungi</taxon>
        <taxon>Dikarya</taxon>
        <taxon>Ascomycota</taxon>
        <taxon>Pezizomycotina</taxon>
        <taxon>Sordariomycetes</taxon>
        <taxon>Sordariomycetidae</taxon>
        <taxon>Magnaporthales</taxon>
        <taxon>Magnaporthaceae</taxon>
        <taxon>Gaeumannomyces</taxon>
    </lineage>
</organism>
<keyword evidence="4 7" id="KW-0472">Membrane</keyword>
<keyword evidence="11" id="KW-1185">Reference proteome</keyword>
<evidence type="ECO:0000313" key="10">
    <source>
        <dbReference type="EnsemblFungi" id="EJT79952"/>
    </source>
</evidence>
<dbReference type="VEuPathDB" id="FungiDB:GGTG_05034"/>
<dbReference type="EnsemblFungi" id="EJT79952">
    <property type="protein sequence ID" value="EJT79952"/>
    <property type="gene ID" value="GGTG_05034"/>
</dbReference>
<dbReference type="InterPro" id="IPR049326">
    <property type="entry name" value="Rhodopsin_dom_fungi"/>
</dbReference>
<feature type="region of interest" description="Disordered" evidence="6">
    <location>
        <begin position="315"/>
        <end position="335"/>
    </location>
</feature>
<dbReference type="eggNOG" id="ENOG502R3ID">
    <property type="taxonomic scope" value="Eukaryota"/>
</dbReference>
<feature type="transmembrane region" description="Helical" evidence="7">
    <location>
        <begin position="83"/>
        <end position="104"/>
    </location>
</feature>
<evidence type="ECO:0000256" key="7">
    <source>
        <dbReference type="SAM" id="Phobius"/>
    </source>
</evidence>
<evidence type="ECO:0000256" key="2">
    <source>
        <dbReference type="ARBA" id="ARBA00022692"/>
    </source>
</evidence>
<dbReference type="PANTHER" id="PTHR33048">
    <property type="entry name" value="PTH11-LIKE INTEGRAL MEMBRANE PROTEIN (AFU_ORTHOLOGUE AFUA_5G11245)"/>
    <property type="match status" value="1"/>
</dbReference>
<dbReference type="GO" id="GO:0016020">
    <property type="term" value="C:membrane"/>
    <property type="evidence" value="ECO:0007669"/>
    <property type="project" value="UniProtKB-SubCell"/>
</dbReference>
<sequence>MEVETQSPTVMAVAVAFAVITFVVVGLRLYARIFLVQHVGIDDYLIVVASLLSWAFIAATIRSAELGLGGHYADVIARGVPNFVAYLQTVWLSSIFYNACLGFIKASVLAPYMRLGDRRRCGRCRPSWRASSPARPRPTCWSASCSARPIRAAYDITIPATQKRRCIDINAFYLANAAVNILTDALTCALPIPLVLRLQVPLARSASGSGVICITFIPAMLASADPTWDIAQPMYWSVIETNVGILASSIPSTKVIAKRFFPRLLGSSSGGPRGSWSGGGGDGGGTGSSRNDKGDAKARGNKSFYYADSVRDDDGHEMMAAAPTRPADAQLSDEEALTGRVPEGRIGVTTHVQVDHQTPKTSGWRDG</sequence>
<dbReference type="RefSeq" id="XP_009221097.1">
    <property type="nucleotide sequence ID" value="XM_009222833.1"/>
</dbReference>
<evidence type="ECO:0000256" key="1">
    <source>
        <dbReference type="ARBA" id="ARBA00004141"/>
    </source>
</evidence>
<evidence type="ECO:0000256" key="6">
    <source>
        <dbReference type="SAM" id="MobiDB-lite"/>
    </source>
</evidence>
<evidence type="ECO:0000313" key="9">
    <source>
        <dbReference type="EMBL" id="EJT79952.1"/>
    </source>
</evidence>
<evidence type="ECO:0000256" key="4">
    <source>
        <dbReference type="ARBA" id="ARBA00023136"/>
    </source>
</evidence>
<dbReference type="HOGENOM" id="CLU_028200_0_2_1"/>
<name>J3NUS8_GAET3</name>
<dbReference type="GeneID" id="20345492"/>
<gene>
    <name evidence="10" type="primary">20345492</name>
    <name evidence="9" type="ORF">GGTG_05034</name>
</gene>
<protein>
    <recommendedName>
        <fullName evidence="8">Rhodopsin domain-containing protein</fullName>
    </recommendedName>
</protein>
<dbReference type="STRING" id="644352.J3NUS8"/>
<dbReference type="OrthoDB" id="5393606at2759"/>
<evidence type="ECO:0000256" key="5">
    <source>
        <dbReference type="ARBA" id="ARBA00038359"/>
    </source>
</evidence>
<feature type="transmembrane region" description="Helical" evidence="7">
    <location>
        <begin position="43"/>
        <end position="63"/>
    </location>
</feature>
<feature type="region of interest" description="Disordered" evidence="6">
    <location>
        <begin position="268"/>
        <end position="299"/>
    </location>
</feature>
<reference evidence="10" key="5">
    <citation type="submission" date="2018-04" db="UniProtKB">
        <authorList>
            <consortium name="EnsemblFungi"/>
        </authorList>
    </citation>
    <scope>IDENTIFICATION</scope>
    <source>
        <strain evidence="10">R3-111a-1</strain>
    </source>
</reference>
<evidence type="ECO:0000259" key="8">
    <source>
        <dbReference type="Pfam" id="PF20684"/>
    </source>
</evidence>
<proteinExistence type="inferred from homology"/>
<dbReference type="InterPro" id="IPR052337">
    <property type="entry name" value="SAT4-like"/>
</dbReference>
<reference evidence="10" key="4">
    <citation type="journal article" date="2015" name="G3 (Bethesda)">
        <title>Genome sequences of three phytopathogenic species of the Magnaporthaceae family of fungi.</title>
        <authorList>
            <person name="Okagaki L.H."/>
            <person name="Nunes C.C."/>
            <person name="Sailsbery J."/>
            <person name="Clay B."/>
            <person name="Brown D."/>
            <person name="John T."/>
            <person name="Oh Y."/>
            <person name="Young N."/>
            <person name="Fitzgerald M."/>
            <person name="Haas B.J."/>
            <person name="Zeng Q."/>
            <person name="Young S."/>
            <person name="Adiconis X."/>
            <person name="Fan L."/>
            <person name="Levin J.Z."/>
            <person name="Mitchell T.K."/>
            <person name="Okubara P.A."/>
            <person name="Farman M.L."/>
            <person name="Kohn L.M."/>
            <person name="Birren B."/>
            <person name="Ma L.-J."/>
            <person name="Dean R.A."/>
        </authorList>
    </citation>
    <scope>NUCLEOTIDE SEQUENCE</scope>
    <source>
        <strain evidence="10">R3-111a-1</strain>
    </source>
</reference>
<dbReference type="EMBL" id="GL385396">
    <property type="protein sequence ID" value="EJT79952.1"/>
    <property type="molecule type" value="Genomic_DNA"/>
</dbReference>
<evidence type="ECO:0000313" key="11">
    <source>
        <dbReference type="Proteomes" id="UP000006039"/>
    </source>
</evidence>
<feature type="compositionally biased region" description="Gly residues" evidence="6">
    <location>
        <begin position="268"/>
        <end position="287"/>
    </location>
</feature>
<comment type="similarity">
    <text evidence="5">Belongs to the SAT4 family.</text>
</comment>
<keyword evidence="2 7" id="KW-0812">Transmembrane</keyword>
<comment type="subcellular location">
    <subcellularLocation>
        <location evidence="1">Membrane</location>
        <topology evidence="1">Multi-pass membrane protein</topology>
    </subcellularLocation>
</comment>
<dbReference type="Pfam" id="PF20684">
    <property type="entry name" value="Fung_rhodopsin"/>
    <property type="match status" value="1"/>
</dbReference>
<reference evidence="9" key="2">
    <citation type="submission" date="2010-07" db="EMBL/GenBank/DDBJ databases">
        <authorList>
            <consortium name="The Broad Institute Genome Sequencing Platform"/>
            <consortium name="Broad Institute Genome Sequencing Center for Infectious Disease"/>
            <person name="Ma L.-J."/>
            <person name="Dead R."/>
            <person name="Young S."/>
            <person name="Zeng Q."/>
            <person name="Koehrsen M."/>
            <person name="Alvarado L."/>
            <person name="Berlin A."/>
            <person name="Chapman S.B."/>
            <person name="Chen Z."/>
            <person name="Freedman E."/>
            <person name="Gellesch M."/>
            <person name="Goldberg J."/>
            <person name="Griggs A."/>
            <person name="Gujja S."/>
            <person name="Heilman E.R."/>
            <person name="Heiman D."/>
            <person name="Hepburn T."/>
            <person name="Howarth C."/>
            <person name="Jen D."/>
            <person name="Larson L."/>
            <person name="Mehta T."/>
            <person name="Neiman D."/>
            <person name="Pearson M."/>
            <person name="Roberts A."/>
            <person name="Saif S."/>
            <person name="Shea T."/>
            <person name="Shenoy N."/>
            <person name="Sisk P."/>
            <person name="Stolte C."/>
            <person name="Sykes S."/>
            <person name="Walk T."/>
            <person name="White J."/>
            <person name="Yandava C."/>
            <person name="Haas B."/>
            <person name="Nusbaum C."/>
            <person name="Birren B."/>
        </authorList>
    </citation>
    <scope>NUCLEOTIDE SEQUENCE</scope>
    <source>
        <strain evidence="9">R3-111a-1</strain>
    </source>
</reference>
<evidence type="ECO:0000256" key="3">
    <source>
        <dbReference type="ARBA" id="ARBA00022989"/>
    </source>
</evidence>